<keyword evidence="2" id="KW-1185">Reference proteome</keyword>
<gene>
    <name evidence="1" type="ORF">RHMOL_Rhmol10G0092400</name>
</gene>
<comment type="caution">
    <text evidence="1">The sequence shown here is derived from an EMBL/GenBank/DDBJ whole genome shotgun (WGS) entry which is preliminary data.</text>
</comment>
<accession>A0ACC0M0M5</accession>
<protein>
    <submittedName>
        <fullName evidence="1">Uncharacterized protein</fullName>
    </submittedName>
</protein>
<reference evidence="1" key="1">
    <citation type="submission" date="2022-02" db="EMBL/GenBank/DDBJ databases">
        <title>Plant Genome Project.</title>
        <authorList>
            <person name="Zhang R.-G."/>
        </authorList>
    </citation>
    <scope>NUCLEOTIDE SEQUENCE</scope>
    <source>
        <strain evidence="1">AT1</strain>
    </source>
</reference>
<proteinExistence type="predicted"/>
<evidence type="ECO:0000313" key="2">
    <source>
        <dbReference type="Proteomes" id="UP001062846"/>
    </source>
</evidence>
<dbReference type="Proteomes" id="UP001062846">
    <property type="component" value="Chromosome 10"/>
</dbReference>
<sequence length="108" mass="11348">MESEAATVGRFTTTPVLRTSMVKPRGADSEIGASEPIPFTAGDFLEFANPLDILDALGVDPSAADELRGVRSPDVRAAATLLGVILSQGGDETRAHEGDHEPKMVAEE</sequence>
<evidence type="ECO:0000313" key="1">
    <source>
        <dbReference type="EMBL" id="KAI8534470.1"/>
    </source>
</evidence>
<dbReference type="EMBL" id="CM046397">
    <property type="protein sequence ID" value="KAI8534470.1"/>
    <property type="molecule type" value="Genomic_DNA"/>
</dbReference>
<name>A0ACC0M0M5_RHOML</name>
<organism evidence="1 2">
    <name type="scientific">Rhododendron molle</name>
    <name type="common">Chinese azalea</name>
    <name type="synonym">Azalea mollis</name>
    <dbReference type="NCBI Taxonomy" id="49168"/>
    <lineage>
        <taxon>Eukaryota</taxon>
        <taxon>Viridiplantae</taxon>
        <taxon>Streptophyta</taxon>
        <taxon>Embryophyta</taxon>
        <taxon>Tracheophyta</taxon>
        <taxon>Spermatophyta</taxon>
        <taxon>Magnoliopsida</taxon>
        <taxon>eudicotyledons</taxon>
        <taxon>Gunneridae</taxon>
        <taxon>Pentapetalae</taxon>
        <taxon>asterids</taxon>
        <taxon>Ericales</taxon>
        <taxon>Ericaceae</taxon>
        <taxon>Ericoideae</taxon>
        <taxon>Rhodoreae</taxon>
        <taxon>Rhododendron</taxon>
    </lineage>
</organism>